<feature type="non-terminal residue" evidence="1">
    <location>
        <position position="326"/>
    </location>
</feature>
<proteinExistence type="predicted"/>
<feature type="non-terminal residue" evidence="1">
    <location>
        <position position="1"/>
    </location>
</feature>
<reference evidence="1" key="1">
    <citation type="submission" date="2018-05" db="EMBL/GenBank/DDBJ databases">
        <authorList>
            <person name="Lanie J.A."/>
            <person name="Ng W.-L."/>
            <person name="Kazmierczak K.M."/>
            <person name="Andrzejewski T.M."/>
            <person name="Davidsen T.M."/>
            <person name="Wayne K.J."/>
            <person name="Tettelin H."/>
            <person name="Glass J.I."/>
            <person name="Rusch D."/>
            <person name="Podicherti R."/>
            <person name="Tsui H.-C.T."/>
            <person name="Winkler M.E."/>
        </authorList>
    </citation>
    <scope>NUCLEOTIDE SEQUENCE</scope>
</reference>
<dbReference type="AlphaFoldDB" id="A0A382QZ00"/>
<dbReference type="GO" id="GO:0006400">
    <property type="term" value="P:tRNA modification"/>
    <property type="evidence" value="ECO:0007669"/>
    <property type="project" value="InterPro"/>
</dbReference>
<accession>A0A382QZ00</accession>
<dbReference type="Gene3D" id="3.20.20.105">
    <property type="entry name" value="Queuine tRNA-ribosyltransferase-like"/>
    <property type="match status" value="1"/>
</dbReference>
<evidence type="ECO:0000313" key="1">
    <source>
        <dbReference type="EMBL" id="SVC90723.1"/>
    </source>
</evidence>
<name>A0A382QZ00_9ZZZZ</name>
<dbReference type="EMBL" id="UINC01117941">
    <property type="protein sequence ID" value="SVC90723.1"/>
    <property type="molecule type" value="Genomic_DNA"/>
</dbReference>
<dbReference type="InterPro" id="IPR036511">
    <property type="entry name" value="TGT-like_sf"/>
</dbReference>
<gene>
    <name evidence="1" type="ORF">METZ01_LOCUS343577</name>
</gene>
<protein>
    <submittedName>
        <fullName evidence="1">Uncharacterized protein</fullName>
    </submittedName>
</protein>
<organism evidence="1">
    <name type="scientific">marine metagenome</name>
    <dbReference type="NCBI Taxonomy" id="408172"/>
    <lineage>
        <taxon>unclassified sequences</taxon>
        <taxon>metagenomes</taxon>
        <taxon>ecological metagenomes</taxon>
    </lineage>
</organism>
<sequence length="326" mass="37270">NTNLTETQKDYAIFLPAVSGFYATFIGKQRFEEYVNYKRIPKNFVNGVESLNFLDPKAQFNYKWCLYSAGHAALDLNKDAPGEDMFRNRDKSTSWTLGDSGGFQIGKGVWEGDWKDPHCPKASKKRTAVLKWMDALMDYGMILDIPAWVSRSPEGQKATGIKKYEDALAATDINNQYFMKNKTGACKFVNVLQGENHADADGWYEHMKHYCDPKQYPETHFNGWAMGGQNMCDIHLVLKRLVALRHDGLLEKGVHDIMHFLGTSKLEWATLLTDIQRAVRKYHNENFTITFDCASPFLATANGQVYTSIEIEDRKKWVYRMIASAD</sequence>